<dbReference type="EMBL" id="JAERWL010000015">
    <property type="protein sequence ID" value="MBM9478175.1"/>
    <property type="molecule type" value="Genomic_DNA"/>
</dbReference>
<sequence>MSTAGTTEPDGRTRHYGGFYGLDESGPSASSDDRPLLVVWGNCQAESVRVLLAGSGENAVRTVRVPPVFELVESDLGYLRGLMARADILVSQPVKDGYRDMPLGTGQVAALMPAGGRVLRWPVLRCSSLHPFQAIVRDPWDPSRDPPVVPYHDLRTIASVQTGRDLLDAPVPAAVCAEVARASVAELARREAAGCDVAVSDLLAQPQLGDMHTLNHPGNRILITLVRRIQAALGLPVDAADPGRELLGGTRAPVAAAAAEALGLDVDDERVARVPSASHWRVGAESVATRHIHDVQARWYRENPWLLDAAEQRHGPLLDALGLR</sequence>
<reference evidence="3" key="1">
    <citation type="submission" date="2021-01" db="EMBL/GenBank/DDBJ databases">
        <title>KCTC 19127 draft genome.</title>
        <authorList>
            <person name="An D."/>
        </authorList>
    </citation>
    <scope>NUCLEOTIDE SEQUENCE</scope>
    <source>
        <strain evidence="3">KCTC 19127</strain>
    </source>
</reference>
<name>A0A938YI87_9ACTN</name>
<proteinExistence type="predicted"/>
<feature type="region of interest" description="Disordered" evidence="1">
    <location>
        <begin position="1"/>
        <end position="30"/>
    </location>
</feature>
<feature type="domain" description="Polysaccharide biosynthesis enzyme WcbI" evidence="2">
    <location>
        <begin position="37"/>
        <end position="236"/>
    </location>
</feature>
<gene>
    <name evidence="3" type="ORF">JL107_17135</name>
</gene>
<evidence type="ECO:0000259" key="2">
    <source>
        <dbReference type="Pfam" id="PF18588"/>
    </source>
</evidence>
<evidence type="ECO:0000313" key="4">
    <source>
        <dbReference type="Proteomes" id="UP000663801"/>
    </source>
</evidence>
<dbReference type="InterPro" id="IPR041307">
    <property type="entry name" value="WcbI"/>
</dbReference>
<dbReference type="RefSeq" id="WP_205258297.1">
    <property type="nucleotide sequence ID" value="NZ_BAAAPV010000002.1"/>
</dbReference>
<accession>A0A938YI87</accession>
<dbReference type="Proteomes" id="UP000663801">
    <property type="component" value="Unassembled WGS sequence"/>
</dbReference>
<dbReference type="Pfam" id="PF18588">
    <property type="entry name" value="WcbI"/>
    <property type="match status" value="1"/>
</dbReference>
<dbReference type="AlphaFoldDB" id="A0A938YI87"/>
<protein>
    <recommendedName>
        <fullName evidence="2">Polysaccharide biosynthesis enzyme WcbI domain-containing protein</fullName>
    </recommendedName>
</protein>
<evidence type="ECO:0000256" key="1">
    <source>
        <dbReference type="SAM" id="MobiDB-lite"/>
    </source>
</evidence>
<keyword evidence="4" id="KW-1185">Reference proteome</keyword>
<evidence type="ECO:0000313" key="3">
    <source>
        <dbReference type="EMBL" id="MBM9478175.1"/>
    </source>
</evidence>
<dbReference type="Gene3D" id="3.40.50.12080">
    <property type="match status" value="2"/>
</dbReference>
<comment type="caution">
    <text evidence="3">The sequence shown here is derived from an EMBL/GenBank/DDBJ whole genome shotgun (WGS) entry which is preliminary data.</text>
</comment>
<organism evidence="3 4">
    <name type="scientific">Nakamurella flavida</name>
    <dbReference type="NCBI Taxonomy" id="363630"/>
    <lineage>
        <taxon>Bacteria</taxon>
        <taxon>Bacillati</taxon>
        <taxon>Actinomycetota</taxon>
        <taxon>Actinomycetes</taxon>
        <taxon>Nakamurellales</taxon>
        <taxon>Nakamurellaceae</taxon>
        <taxon>Nakamurella</taxon>
    </lineage>
</organism>